<dbReference type="Pfam" id="PF13524">
    <property type="entry name" value="Glyco_trans_1_2"/>
    <property type="match status" value="3"/>
</dbReference>
<dbReference type="Gene3D" id="3.40.50.720">
    <property type="entry name" value="NAD(P)-binding Rossmann-like Domain"/>
    <property type="match status" value="3"/>
</dbReference>
<evidence type="ECO:0000256" key="4">
    <source>
        <dbReference type="ARBA" id="ARBA00007505"/>
    </source>
</evidence>
<keyword evidence="9" id="KW-0735">Signal-anchor</keyword>
<name>A0A9W6FBP6_9CHLO</name>
<keyword evidence="11" id="KW-0520">NAD</keyword>
<evidence type="ECO:0000256" key="16">
    <source>
        <dbReference type="ARBA" id="ARBA00031585"/>
    </source>
</evidence>
<dbReference type="GO" id="GO:0070403">
    <property type="term" value="F:NAD+ binding"/>
    <property type="evidence" value="ECO:0007669"/>
    <property type="project" value="InterPro"/>
</dbReference>
<evidence type="ECO:0000313" key="23">
    <source>
        <dbReference type="Proteomes" id="UP001165080"/>
    </source>
</evidence>
<dbReference type="Pfam" id="PF13439">
    <property type="entry name" value="Glyco_transf_4"/>
    <property type="match status" value="1"/>
</dbReference>
<dbReference type="EMBL" id="BRXU01000073">
    <property type="protein sequence ID" value="GLC62850.1"/>
    <property type="molecule type" value="Genomic_DNA"/>
</dbReference>
<evidence type="ECO:0000256" key="11">
    <source>
        <dbReference type="ARBA" id="ARBA00023027"/>
    </source>
</evidence>
<keyword evidence="10" id="KW-1133">Transmembrane helix</keyword>
<dbReference type="Pfam" id="PF13692">
    <property type="entry name" value="Glyco_trans_1_4"/>
    <property type="match status" value="1"/>
</dbReference>
<evidence type="ECO:0000256" key="6">
    <source>
        <dbReference type="ARBA" id="ARBA00018816"/>
    </source>
</evidence>
<comment type="similarity">
    <text evidence="4">Belongs to the NAD(P)-dependent epimerase/dehydratase family. UDP-glucuronic acid decarboxylase subfamily.</text>
</comment>
<evidence type="ECO:0000256" key="5">
    <source>
        <dbReference type="ARBA" id="ARBA00012290"/>
    </source>
</evidence>
<evidence type="ECO:0000259" key="21">
    <source>
        <dbReference type="Pfam" id="PF13524"/>
    </source>
</evidence>
<evidence type="ECO:0000256" key="9">
    <source>
        <dbReference type="ARBA" id="ARBA00022968"/>
    </source>
</evidence>
<evidence type="ECO:0000259" key="19">
    <source>
        <dbReference type="Pfam" id="PF01370"/>
    </source>
</evidence>
<protein>
    <recommendedName>
        <fullName evidence="6">UDP-glucuronic acid decarboxylase 1</fullName>
        <ecNumber evidence="5">4.1.1.35</ecNumber>
    </recommendedName>
    <alternativeName>
        <fullName evidence="16">UDP-glucuronate decarboxylase 1</fullName>
    </alternativeName>
</protein>
<evidence type="ECO:0000256" key="3">
    <source>
        <dbReference type="ARBA" id="ARBA00005100"/>
    </source>
</evidence>
<keyword evidence="8" id="KW-0210">Decarboxylase</keyword>
<comment type="subcellular location">
    <subcellularLocation>
        <location evidence="2">Golgi apparatus membrane</location>
        <topology evidence="2">Single-pass type II membrane protein</topology>
    </subcellularLocation>
    <subcellularLocation>
        <location evidence="17">Golgi apparatus</location>
        <location evidence="17">Golgi stack membrane</location>
    </subcellularLocation>
</comment>
<dbReference type="CDD" id="cd05230">
    <property type="entry name" value="UGD_SDR_e"/>
    <property type="match status" value="1"/>
</dbReference>
<reference evidence="22 23" key="1">
    <citation type="journal article" date="2023" name="Commun. Biol.">
        <title>Reorganization of the ancestral sex-determining regions during the evolution of trioecy in Pleodorina starrii.</title>
        <authorList>
            <person name="Takahashi K."/>
            <person name="Suzuki S."/>
            <person name="Kawai-Toyooka H."/>
            <person name="Yamamoto K."/>
            <person name="Hamaji T."/>
            <person name="Ootsuki R."/>
            <person name="Yamaguchi H."/>
            <person name="Kawachi M."/>
            <person name="Higashiyama T."/>
            <person name="Nozaki H."/>
        </authorList>
    </citation>
    <scope>NUCLEOTIDE SEQUENCE [LARGE SCALE GENOMIC DNA]</scope>
    <source>
        <strain evidence="22 23">NIES-4479</strain>
    </source>
</reference>
<evidence type="ECO:0000256" key="13">
    <source>
        <dbReference type="ARBA" id="ARBA00023136"/>
    </source>
</evidence>
<evidence type="ECO:0000256" key="14">
    <source>
        <dbReference type="ARBA" id="ARBA00023180"/>
    </source>
</evidence>
<evidence type="ECO:0000256" key="2">
    <source>
        <dbReference type="ARBA" id="ARBA00004323"/>
    </source>
</evidence>
<feature type="domain" description="Spore protein YkvP/CgeB glycosyl transferase-like" evidence="21">
    <location>
        <begin position="1562"/>
        <end position="1701"/>
    </location>
</feature>
<keyword evidence="15" id="KW-0456">Lyase</keyword>
<feature type="domain" description="Spore protein YkvP/CgeB glycosyl transferase-like" evidence="21">
    <location>
        <begin position="1901"/>
        <end position="2039"/>
    </location>
</feature>
<evidence type="ECO:0000256" key="18">
    <source>
        <dbReference type="ARBA" id="ARBA00049410"/>
    </source>
</evidence>
<sequence length="2380" mass="258611">MKKVHGEGASRPDALNPEAEFIQGDVRDRDAVARALQGMDSVIHLAAEVGVGQSMYEVERYTSTNDVGTAVLFEKLIDNPVRRVVTASSMSIYGEGLYKDADGGMVQDAERVGIRDGLKQWDPVDAQGRPLTPVATPEWKQPNLASIYALNKYVQERTTHIMTAPYGIEGVCLRLFNVFGPGQALSNPYTGVLAIFASRYLNGQAPMIFEDGEQRRDFVHVSDVARAFAEALSLPQAAGGTFNIGSGNDRSVTEVARELGRAMGRNALEPQIVGKARIGDIRHCFCDTRLAAETLGFTAQTDFREGLAELAEWVASQTAVDRVEQARAELDKTDASADPRPVLVTGGAGFIGSNLADRLAGDGHRVIVYDAMTRPGVERNLAWLQDRHGDRIEPVRADIRDAARMAAAAREAKAVFHLAAQVAVTTSMVEPVEDMTINLIGTMNLLEALRAKGDGTPLVFASTNKVYGDLADLDFALEGEAYLPTDAQVRDHGIGEARPLDFHTPYGCSKGAADQYVLDYARSFGVPTCVLRMSCIYGQRQMGTEDQGWVAHFLIRALKGQQITLFGDGCQVRDILDVSNAVEAYLAAWDRIDQVSGRVFNLGGGPANAVSLRQLLAFVGRIIGRPVDIAYSDWRAGDQRYFVADTRAADQALDLSPKLDWQEGVTRLAQWLAAEAPGEVGMMRVLMTTDAVGGVWAYALELATALRVEVVLAVLGPAPDPDQRAAAEAAGVRLIETGLPLDWLSDGPAAVLSAAEAVARIAHQEGADLVHLNAPALAVARHDRPVVAVNHGCLGTWWDAARGGAVDPTLAWLPELVGRGLRAADRVVAPTRAYAEATARRYGLPLLPAVVHNGRTALPLPPAQPFPGALTVGRLWDEVKDTATLDAVAARLDAPFVAIGATRAPHGEAVTPTHLQATGPLPAKVIGHWLARRPVFVSAARFEPFGLAVLEAAQAGCPLVLSDIPTFRELWDGAATFVAPGDAQGFADAIAALLADPACHAAQGNSARQRAARYTPAAMAEQMTDPGRMKIVYFTHSLQSCWNHGNAHFLRGVLRELAAAGHHVRALEPQGAWSLENLLRDHGPAGLEPFRRNYPDLSVETYDPSADPVDLAGDADLVIVHEWNDPALAATLGRARQQGARFKLLFHDTHHRAVSDPEAIRAFDLSGFDGVLAFGEALSAVYRRWGWGDRVWTWHEAADTRLFHPPAQETAREGLVWIGNWGDGERTEELETFLFRPAQQAELPLDIYGVRYPAEALATLDRYGVRYHGWAPNAAAPEIFARHMATVHVPRRFYTTMLPGIPTIRVFEALACGIPLVSAPWQDSEALFRPGQDFLFAGDGAEMTARLRDLAHDAGLRAALIAFYGSSLLSSYWNGAATYYRGILGELARRGYQITFYEPDAFDRQQHRDIDPPDWCRSVVYPATEDAMRGVLAEAADADIVVKANGVGVFDRELLDGVVAGARPGALKIFWDVDAAATLDEMRADASHPVRRALPGLDMVLTYGGGPPVVDAYRGFGAKLCEPVYNALDPATHHPAPADPRFASDLAFLGNRLPDREARVEEFFLKPAAMLADRSFLIGGNGWDSKPMPGNVRHLGHVYTAEHNAFNCTPLAVLNVARDSMAHVGFSPATRVFEAAGAAACLITDAWEGIEQFLTPDAEVLVARDGQDVADHLAALTPERAKQIGQAALARVKAEHTYALRGEGNGGMKLVVLGLSLSSSWGNGHATTFRALLKSFARRGHQVLFLERDVPWYAGQRDLTAPDWCRLEFYEGLPALDRWRDEIAAADAVIVGSYVPQGVEVARRVQDWAGGVTAFYDIDTPVTLAKLERGDHEYLSPEVIPGFDAYLSFTGGPTLRHIEARYGAPMARALYCSVDLDLYGPRDVPIRWDLSYLGTYSDDRQPTLERLLLEPARQRPDLRFVVAGPQYPAGIDWPGNVERIEHCPPADHAAFYSASRFTLNVTRADMIRAGYSPSVRLFEAGACATPIISDRWEGIETLFRPGSEIVLADGPADVLAALDGDAAAMGRAASRRDERMRKQTDLDHGPRGTVEALALNVVAGGAGFIGSHLCRALLDRGEAVLCLDNLQTARPSNLRALEGQPRFRFLHHDISQPLPAELLRMAPRIHRVWNLACPASPPHYQRDPEHTMMTNVVGTNNLLHLAEAAGARFLLTSTSEVYGDPEIHPQAENYRGHVNCTGPRACYDEGKRAAETLAFDYARAGRAQVRVARIFNTYGPNMDPCDGRVVSNLICQALRGDELTVYGDGSQTRSFCYVSDMVAGLLALMEADFDGMEPVNLGNPQELTVNELLAHVLKLTGTRAPVVNRPLPIDDPRRRRPDIGRAAALLGWSPRTPLAEGLAATCAWFAEELDERRPAAKAAE</sequence>
<dbReference type="EC" id="4.1.1.35" evidence="5"/>
<feature type="domain" description="NAD-dependent epimerase/dehydratase" evidence="19">
    <location>
        <begin position="342"/>
        <end position="603"/>
    </location>
</feature>
<dbReference type="Pfam" id="PF01370">
    <property type="entry name" value="Epimerase"/>
    <property type="match status" value="3"/>
</dbReference>
<keyword evidence="12" id="KW-0333">Golgi apparatus</keyword>
<dbReference type="GO" id="GO:0042732">
    <property type="term" value="P:D-xylose metabolic process"/>
    <property type="evidence" value="ECO:0007669"/>
    <property type="project" value="InterPro"/>
</dbReference>
<dbReference type="GO" id="GO:0032580">
    <property type="term" value="C:Golgi cisterna membrane"/>
    <property type="evidence" value="ECO:0007669"/>
    <property type="project" value="UniProtKB-SubCell"/>
</dbReference>
<dbReference type="InterPro" id="IPR055259">
    <property type="entry name" value="YkvP/CgeB_Glyco_trans-like"/>
</dbReference>
<dbReference type="SUPFAM" id="SSF53756">
    <property type="entry name" value="UDP-Glycosyltransferase/glycogen phosphorylase"/>
    <property type="match status" value="3"/>
</dbReference>
<keyword evidence="13" id="KW-0472">Membrane</keyword>
<dbReference type="InterPro" id="IPR044516">
    <property type="entry name" value="UXS-like"/>
</dbReference>
<feature type="domain" description="NAD-dependent epimerase/dehydratase" evidence="19">
    <location>
        <begin position="2057"/>
        <end position="2298"/>
    </location>
</feature>
<dbReference type="Gene3D" id="3.40.50.2000">
    <property type="entry name" value="Glycogen Phosphorylase B"/>
    <property type="match status" value="5"/>
</dbReference>
<evidence type="ECO:0000256" key="12">
    <source>
        <dbReference type="ARBA" id="ARBA00023034"/>
    </source>
</evidence>
<dbReference type="Proteomes" id="UP001165080">
    <property type="component" value="Unassembled WGS sequence"/>
</dbReference>
<organism evidence="22 23">
    <name type="scientific">Pleodorina starrii</name>
    <dbReference type="NCBI Taxonomy" id="330485"/>
    <lineage>
        <taxon>Eukaryota</taxon>
        <taxon>Viridiplantae</taxon>
        <taxon>Chlorophyta</taxon>
        <taxon>core chlorophytes</taxon>
        <taxon>Chlorophyceae</taxon>
        <taxon>CS clade</taxon>
        <taxon>Chlamydomonadales</taxon>
        <taxon>Volvocaceae</taxon>
        <taxon>Pleodorina</taxon>
    </lineage>
</organism>
<accession>A0A9W6FBP6</accession>
<evidence type="ECO:0000256" key="7">
    <source>
        <dbReference type="ARBA" id="ARBA00022692"/>
    </source>
</evidence>
<dbReference type="GO" id="GO:0000139">
    <property type="term" value="C:Golgi membrane"/>
    <property type="evidence" value="ECO:0007669"/>
    <property type="project" value="UniProtKB-SubCell"/>
</dbReference>
<evidence type="ECO:0000259" key="20">
    <source>
        <dbReference type="Pfam" id="PF13439"/>
    </source>
</evidence>
<dbReference type="GO" id="GO:0048040">
    <property type="term" value="F:UDP-glucuronate decarboxylase activity"/>
    <property type="evidence" value="ECO:0007669"/>
    <property type="project" value="UniProtKB-EC"/>
</dbReference>
<dbReference type="SUPFAM" id="SSF51735">
    <property type="entry name" value="NAD(P)-binding Rossmann-fold domains"/>
    <property type="match status" value="3"/>
</dbReference>
<dbReference type="PANTHER" id="PTHR43078">
    <property type="entry name" value="UDP-GLUCURONIC ACID DECARBOXYLASE-RELATED"/>
    <property type="match status" value="1"/>
</dbReference>
<dbReference type="FunFam" id="3.40.50.720:FF:000065">
    <property type="entry name" value="UDP-glucuronic acid decarboxylase 1"/>
    <property type="match status" value="1"/>
</dbReference>
<feature type="domain" description="NAD-dependent epimerase/dehydratase" evidence="19">
    <location>
        <begin position="14"/>
        <end position="245"/>
    </location>
</feature>
<dbReference type="PANTHER" id="PTHR43078:SF6">
    <property type="entry name" value="UDP-GLUCURONIC ACID DECARBOXYLASE 1"/>
    <property type="match status" value="1"/>
</dbReference>
<evidence type="ECO:0000256" key="15">
    <source>
        <dbReference type="ARBA" id="ARBA00023239"/>
    </source>
</evidence>
<keyword evidence="14" id="KW-0325">Glycoprotein</keyword>
<evidence type="ECO:0000256" key="10">
    <source>
        <dbReference type="ARBA" id="ARBA00022989"/>
    </source>
</evidence>
<comment type="pathway">
    <text evidence="3">Nucleotide-sugar biosynthesis; UDP-alpha-D-xylose biosynthesis; UDP-alpha-D-xylose from UDP-alpha-D-glucuronate: step 1/1.</text>
</comment>
<evidence type="ECO:0000256" key="8">
    <source>
        <dbReference type="ARBA" id="ARBA00022793"/>
    </source>
</evidence>
<evidence type="ECO:0000256" key="1">
    <source>
        <dbReference type="ARBA" id="ARBA00001911"/>
    </source>
</evidence>
<dbReference type="CDD" id="cd03801">
    <property type="entry name" value="GT4_PimA-like"/>
    <property type="match status" value="2"/>
</dbReference>
<dbReference type="InterPro" id="IPR036291">
    <property type="entry name" value="NAD(P)-bd_dom_sf"/>
</dbReference>
<keyword evidence="7" id="KW-0812">Transmembrane</keyword>
<gene>
    <name evidence="22" type="primary">PLESTB004015</name>
    <name evidence="22" type="ORF">PLESTB_001951100</name>
</gene>
<keyword evidence="23" id="KW-1185">Reference proteome</keyword>
<dbReference type="InterPro" id="IPR028098">
    <property type="entry name" value="Glyco_trans_4-like_N"/>
</dbReference>
<comment type="catalytic activity">
    <reaction evidence="18">
        <text>UDP-alpha-D-glucuronate + H(+) = UDP-alpha-D-xylose + CO2</text>
        <dbReference type="Rhea" id="RHEA:23916"/>
        <dbReference type="ChEBI" id="CHEBI:15378"/>
        <dbReference type="ChEBI" id="CHEBI:16526"/>
        <dbReference type="ChEBI" id="CHEBI:57632"/>
        <dbReference type="ChEBI" id="CHEBI:58052"/>
        <dbReference type="EC" id="4.1.1.35"/>
    </reaction>
    <physiologicalReaction direction="left-to-right" evidence="18">
        <dbReference type="Rhea" id="RHEA:23917"/>
    </physiologicalReaction>
</comment>
<comment type="cofactor">
    <cofactor evidence="1">
        <name>NAD(+)</name>
        <dbReference type="ChEBI" id="CHEBI:57540"/>
    </cofactor>
</comment>
<evidence type="ECO:0000256" key="17">
    <source>
        <dbReference type="ARBA" id="ARBA00037859"/>
    </source>
</evidence>
<feature type="domain" description="Glycosyltransferase subfamily 4-like N-terminal" evidence="20">
    <location>
        <begin position="692"/>
        <end position="854"/>
    </location>
</feature>
<dbReference type="InterPro" id="IPR001509">
    <property type="entry name" value="Epimerase_deHydtase"/>
</dbReference>
<feature type="domain" description="Spore protein YkvP/CgeB glycosyl transferase-like" evidence="21">
    <location>
        <begin position="1233"/>
        <end position="1361"/>
    </location>
</feature>
<evidence type="ECO:0000313" key="22">
    <source>
        <dbReference type="EMBL" id="GLC62850.1"/>
    </source>
</evidence>
<proteinExistence type="inferred from homology"/>
<comment type="caution">
    <text evidence="22">The sequence shown here is derived from an EMBL/GenBank/DDBJ whole genome shotgun (WGS) entry which is preliminary data.</text>
</comment>